<dbReference type="Proteomes" id="UP000298390">
    <property type="component" value="Unassembled WGS sequence"/>
</dbReference>
<comment type="caution">
    <text evidence="2">The sequence shown here is derived from an EMBL/GenBank/DDBJ whole genome shotgun (WGS) entry which is preliminary data.</text>
</comment>
<reference evidence="2 3" key="1">
    <citation type="submission" date="2019-01" db="EMBL/GenBank/DDBJ databases">
        <title>Genome sequencing of the rare red list fungi Fomitopsis rosea.</title>
        <authorList>
            <person name="Buettner E."/>
            <person name="Kellner H."/>
        </authorList>
    </citation>
    <scope>NUCLEOTIDE SEQUENCE [LARGE SCALE GENOMIC DNA]</scope>
    <source>
        <strain evidence="2 3">DSM 105464</strain>
    </source>
</reference>
<proteinExistence type="predicted"/>
<organism evidence="2 3">
    <name type="scientific">Rhodofomes roseus</name>
    <dbReference type="NCBI Taxonomy" id="34475"/>
    <lineage>
        <taxon>Eukaryota</taxon>
        <taxon>Fungi</taxon>
        <taxon>Dikarya</taxon>
        <taxon>Basidiomycota</taxon>
        <taxon>Agaricomycotina</taxon>
        <taxon>Agaricomycetes</taxon>
        <taxon>Polyporales</taxon>
        <taxon>Rhodofomes</taxon>
    </lineage>
</organism>
<dbReference type="EMBL" id="SEKV01000124">
    <property type="protein sequence ID" value="TFY63630.1"/>
    <property type="molecule type" value="Genomic_DNA"/>
</dbReference>
<accession>A0A4Y9YP58</accession>
<gene>
    <name evidence="2" type="ORF">EVJ58_g3138</name>
</gene>
<evidence type="ECO:0000256" key="1">
    <source>
        <dbReference type="SAM" id="MobiDB-lite"/>
    </source>
</evidence>
<dbReference type="AlphaFoldDB" id="A0A4Y9YP58"/>
<name>A0A4Y9YP58_9APHY</name>
<protein>
    <submittedName>
        <fullName evidence="2">Uncharacterized protein</fullName>
    </submittedName>
</protein>
<feature type="region of interest" description="Disordered" evidence="1">
    <location>
        <begin position="253"/>
        <end position="285"/>
    </location>
</feature>
<evidence type="ECO:0000313" key="2">
    <source>
        <dbReference type="EMBL" id="TFY63630.1"/>
    </source>
</evidence>
<evidence type="ECO:0000313" key="3">
    <source>
        <dbReference type="Proteomes" id="UP000298390"/>
    </source>
</evidence>
<sequence length="299" mass="33462">MAYTSIVSQARNANIFFWWPSLAEPEVMACWDSSVVGPVTAKGILRWINMIAPPIAGGAGVMEVRRVSLEQDEVIRFKYHLFPEETMIPSAVLEPGVYGCYYMPDKELEFDRIGYLLNSFQSTISMADLKKDLETEEPKTSAGTGCLKRYIIPTDLLAEASSHDADGNCVFMGYKGKNSQYPVELHWIFPRGMARFDDYRIRIFHASAIKAGLPASIDPVLNSAAERFFREHFRFTLSVNWGGGDAYDEFPQRHAPEAPVIDDTSTPSYRDSDEGSGATDSEQEDFAFEVTARLEALHG</sequence>